<dbReference type="SUPFAM" id="SSF55073">
    <property type="entry name" value="Nucleotide cyclase"/>
    <property type="match status" value="1"/>
</dbReference>
<dbReference type="Pfam" id="PF00990">
    <property type="entry name" value="GGDEF"/>
    <property type="match status" value="1"/>
</dbReference>
<evidence type="ECO:0000259" key="3">
    <source>
        <dbReference type="PROSITE" id="PS50887"/>
    </source>
</evidence>
<dbReference type="SMART" id="SM00086">
    <property type="entry name" value="PAC"/>
    <property type="match status" value="1"/>
</dbReference>
<dbReference type="PROSITE" id="PS50112">
    <property type="entry name" value="PAS"/>
    <property type="match status" value="1"/>
</dbReference>
<feature type="domain" description="PAS" evidence="1">
    <location>
        <begin position="10"/>
        <end position="56"/>
    </location>
</feature>
<dbReference type="SUPFAM" id="SSF141868">
    <property type="entry name" value="EAL domain-like"/>
    <property type="match status" value="1"/>
</dbReference>
<dbReference type="Pfam" id="PF13426">
    <property type="entry name" value="PAS_9"/>
    <property type="match status" value="1"/>
</dbReference>
<dbReference type="InterPro" id="IPR000014">
    <property type="entry name" value="PAS"/>
</dbReference>
<reference evidence="4 5" key="1">
    <citation type="submission" date="2017-01" db="EMBL/GenBank/DDBJ databases">
        <title>Genome sequencing of Arcobacter sp. LPB0137.</title>
        <authorList>
            <person name="Lee G.-W."/>
            <person name="Yi H."/>
        </authorList>
    </citation>
    <scope>NUCLEOTIDE SEQUENCE [LARGE SCALE GENOMIC DNA]</scope>
    <source>
        <strain evidence="4 5">LPB0137</strain>
    </source>
</reference>
<dbReference type="InterPro" id="IPR001633">
    <property type="entry name" value="EAL_dom"/>
</dbReference>
<dbReference type="Gene3D" id="3.20.20.450">
    <property type="entry name" value="EAL domain"/>
    <property type="match status" value="1"/>
</dbReference>
<evidence type="ECO:0000259" key="2">
    <source>
        <dbReference type="PROSITE" id="PS50883"/>
    </source>
</evidence>
<feature type="domain" description="EAL" evidence="2">
    <location>
        <begin position="309"/>
        <end position="562"/>
    </location>
</feature>
<dbReference type="EMBL" id="CP019070">
    <property type="protein sequence ID" value="APW65332.1"/>
    <property type="molecule type" value="Genomic_DNA"/>
</dbReference>
<dbReference type="PROSITE" id="PS50883">
    <property type="entry name" value="EAL"/>
    <property type="match status" value="1"/>
</dbReference>
<dbReference type="PANTHER" id="PTHR44757:SF2">
    <property type="entry name" value="BIOFILM ARCHITECTURE MAINTENANCE PROTEIN MBAA"/>
    <property type="match status" value="1"/>
</dbReference>
<dbReference type="InterPro" id="IPR001610">
    <property type="entry name" value="PAC"/>
</dbReference>
<keyword evidence="5" id="KW-1185">Reference proteome</keyword>
<dbReference type="InterPro" id="IPR000160">
    <property type="entry name" value="GGDEF_dom"/>
</dbReference>
<evidence type="ECO:0000313" key="5">
    <source>
        <dbReference type="Proteomes" id="UP000186074"/>
    </source>
</evidence>
<dbReference type="NCBIfam" id="TIGR00229">
    <property type="entry name" value="sensory_box"/>
    <property type="match status" value="1"/>
</dbReference>
<organism evidence="4 5">
    <name type="scientific">Poseidonibacter parvus</name>
    <dbReference type="NCBI Taxonomy" id="1850254"/>
    <lineage>
        <taxon>Bacteria</taxon>
        <taxon>Pseudomonadati</taxon>
        <taxon>Campylobacterota</taxon>
        <taxon>Epsilonproteobacteria</taxon>
        <taxon>Campylobacterales</taxon>
        <taxon>Arcobacteraceae</taxon>
        <taxon>Poseidonibacter</taxon>
    </lineage>
</organism>
<dbReference type="OrthoDB" id="5372181at2"/>
<dbReference type="STRING" id="1850254.LPB137_05440"/>
<name>A0A1P8KL88_9BACT</name>
<dbReference type="Gene3D" id="3.30.70.270">
    <property type="match status" value="1"/>
</dbReference>
<gene>
    <name evidence="4" type="ORF">LPB137_05440</name>
</gene>
<protein>
    <recommendedName>
        <fullName evidence="6">Diguanylate cyclase</fullName>
    </recommendedName>
</protein>
<feature type="domain" description="GGDEF" evidence="3">
    <location>
        <begin position="167"/>
        <end position="300"/>
    </location>
</feature>
<dbReference type="PANTHER" id="PTHR44757">
    <property type="entry name" value="DIGUANYLATE CYCLASE DGCP"/>
    <property type="match status" value="1"/>
</dbReference>
<dbReference type="SUPFAM" id="SSF55785">
    <property type="entry name" value="PYP-like sensor domain (PAS domain)"/>
    <property type="match status" value="1"/>
</dbReference>
<dbReference type="InterPro" id="IPR052155">
    <property type="entry name" value="Biofilm_reg_signaling"/>
</dbReference>
<dbReference type="Proteomes" id="UP000186074">
    <property type="component" value="Chromosome"/>
</dbReference>
<proteinExistence type="predicted"/>
<dbReference type="InterPro" id="IPR035965">
    <property type="entry name" value="PAS-like_dom_sf"/>
</dbReference>
<evidence type="ECO:0000313" key="4">
    <source>
        <dbReference type="EMBL" id="APW65332.1"/>
    </source>
</evidence>
<dbReference type="InterPro" id="IPR029787">
    <property type="entry name" value="Nucleotide_cyclase"/>
</dbReference>
<dbReference type="Gene3D" id="3.30.450.20">
    <property type="entry name" value="PAS domain"/>
    <property type="match status" value="1"/>
</dbReference>
<dbReference type="InterPro" id="IPR043128">
    <property type="entry name" value="Rev_trsase/Diguanyl_cyclase"/>
</dbReference>
<sequence>MQYDVSYDNDKALYTTILNNTTEGIIIVDEKIRIIELNKSCEDITGYSFKEVKNKNPNIFSSETISSDRYKKIWKQISKSGFWIGELQNRHKNGNIYPIIIKIYKFYNKKSKKLNYFGIFSDISSQERKNDNLLHLAYHDPLTNLPNRLKLEAQLEYVVNNSKRNNLQFAILFLDLDDFKIINDTLGHSSGDEVLISFANKFKEIIRTNDMIARVGGDEFIVVLSDISNYLFIERVCSKILALVNKPFNINNTSFNIGVSIGIAVYPQNADNYKDLIHNADSAMYYAKNKGKNHFKFYSKQMNKNHNFQAEKEIELFNAIKNDEFIIHFQPEIDLKTNKVFALEVLSRWKKNNKVVMPNDFISDLDNTNHIIEFEKQILIKACKQLKLWQDRDIYNGVISINISGKHLETGDLYKLVVDVLKSHKLEAKYLELEFNEYDVMKISTKTLFTLNNLSVLGVSLSIDNFGKGFSSFNYLRECSISKLKIDKSYIDSLTKENNDEDIVKSIIDLGINMGLSVIAEGIEVPLQDEIIKKNSCTKVQGFFYAKPMDSKEFEHWYKNFNQLNIKA</sequence>
<dbReference type="Pfam" id="PF00563">
    <property type="entry name" value="EAL"/>
    <property type="match status" value="1"/>
</dbReference>
<dbReference type="NCBIfam" id="TIGR00254">
    <property type="entry name" value="GGDEF"/>
    <property type="match status" value="1"/>
</dbReference>
<evidence type="ECO:0008006" key="6">
    <source>
        <dbReference type="Google" id="ProtNLM"/>
    </source>
</evidence>
<dbReference type="CDD" id="cd01948">
    <property type="entry name" value="EAL"/>
    <property type="match status" value="1"/>
</dbReference>
<dbReference type="PROSITE" id="PS50887">
    <property type="entry name" value="GGDEF"/>
    <property type="match status" value="1"/>
</dbReference>
<dbReference type="CDD" id="cd00130">
    <property type="entry name" value="PAS"/>
    <property type="match status" value="1"/>
</dbReference>
<dbReference type="KEGG" id="alp:LPB137_05440"/>
<dbReference type="SMART" id="SM00091">
    <property type="entry name" value="PAS"/>
    <property type="match status" value="1"/>
</dbReference>
<dbReference type="GO" id="GO:0003824">
    <property type="term" value="F:catalytic activity"/>
    <property type="evidence" value="ECO:0007669"/>
    <property type="project" value="UniProtKB-ARBA"/>
</dbReference>
<dbReference type="FunFam" id="3.30.70.270:FF:000001">
    <property type="entry name" value="Diguanylate cyclase domain protein"/>
    <property type="match status" value="1"/>
</dbReference>
<accession>A0A1P8KL88</accession>
<dbReference type="RefSeq" id="WP_076085454.1">
    <property type="nucleotide sequence ID" value="NZ_CP019070.1"/>
</dbReference>
<dbReference type="SMART" id="SM00052">
    <property type="entry name" value="EAL"/>
    <property type="match status" value="1"/>
</dbReference>
<dbReference type="AlphaFoldDB" id="A0A1P8KL88"/>
<dbReference type="InterPro" id="IPR035919">
    <property type="entry name" value="EAL_sf"/>
</dbReference>
<dbReference type="SMART" id="SM00267">
    <property type="entry name" value="GGDEF"/>
    <property type="match status" value="1"/>
</dbReference>
<evidence type="ECO:0000259" key="1">
    <source>
        <dbReference type="PROSITE" id="PS50112"/>
    </source>
</evidence>
<dbReference type="CDD" id="cd01949">
    <property type="entry name" value="GGDEF"/>
    <property type="match status" value="1"/>
</dbReference>